<keyword evidence="4" id="KW-1185">Reference proteome</keyword>
<dbReference type="AlphaFoldDB" id="A0A2T2ZUH4"/>
<dbReference type="STRING" id="2025994.A0A2T2ZUH4"/>
<evidence type="ECO:0000313" key="3">
    <source>
        <dbReference type="EMBL" id="PSR77102.1"/>
    </source>
</evidence>
<feature type="transmembrane region" description="Helical" evidence="2">
    <location>
        <begin position="239"/>
        <end position="259"/>
    </location>
</feature>
<feature type="transmembrane region" description="Helical" evidence="2">
    <location>
        <begin position="328"/>
        <end position="348"/>
    </location>
</feature>
<feature type="compositionally biased region" description="Polar residues" evidence="1">
    <location>
        <begin position="645"/>
        <end position="654"/>
    </location>
</feature>
<keyword evidence="2" id="KW-0472">Membrane</keyword>
<name>A0A2T2ZUH4_9PEZI</name>
<feature type="compositionally biased region" description="Basic and acidic residues" evidence="1">
    <location>
        <begin position="657"/>
        <end position="671"/>
    </location>
</feature>
<reference evidence="3 4" key="1">
    <citation type="journal article" date="2018" name="Mycol. Prog.">
        <title>Coniella lustricola, a new species from submerged detritus.</title>
        <authorList>
            <person name="Raudabaugh D.B."/>
            <person name="Iturriaga T."/>
            <person name="Carver A."/>
            <person name="Mondo S."/>
            <person name="Pangilinan J."/>
            <person name="Lipzen A."/>
            <person name="He G."/>
            <person name="Amirebrahimi M."/>
            <person name="Grigoriev I.V."/>
            <person name="Miller A.N."/>
        </authorList>
    </citation>
    <scope>NUCLEOTIDE SEQUENCE [LARGE SCALE GENOMIC DNA]</scope>
    <source>
        <strain evidence="3 4">B22-T-1</strain>
    </source>
</reference>
<feature type="region of interest" description="Disordered" evidence="1">
    <location>
        <begin position="643"/>
        <end position="671"/>
    </location>
</feature>
<organism evidence="3 4">
    <name type="scientific">Coniella lustricola</name>
    <dbReference type="NCBI Taxonomy" id="2025994"/>
    <lineage>
        <taxon>Eukaryota</taxon>
        <taxon>Fungi</taxon>
        <taxon>Dikarya</taxon>
        <taxon>Ascomycota</taxon>
        <taxon>Pezizomycotina</taxon>
        <taxon>Sordariomycetes</taxon>
        <taxon>Sordariomycetidae</taxon>
        <taxon>Diaporthales</taxon>
        <taxon>Schizoparmaceae</taxon>
        <taxon>Coniella</taxon>
    </lineage>
</organism>
<gene>
    <name evidence="3" type="ORF">BD289DRAFT_445831</name>
</gene>
<feature type="transmembrane region" description="Helical" evidence="2">
    <location>
        <begin position="548"/>
        <end position="569"/>
    </location>
</feature>
<accession>A0A2T2ZUH4</accession>
<feature type="transmembrane region" description="Helical" evidence="2">
    <location>
        <begin position="360"/>
        <end position="380"/>
    </location>
</feature>
<keyword evidence="2" id="KW-1133">Transmembrane helix</keyword>
<sequence>MALSSSVNAVSIELIDPGQQSFLPRPFGGSAQIVLNTTSFDDIILQLSDVAQASETQLAEQAASNTPTTSSSSSSSIGALSILSSGCYINSTAEAAAANSNGWAVGGNYYKDCAAACANPSLMFNSSYTLWNCLTLAAASQYVGSGQLTIDTSELTTAGASMGFTSLADFNATQIFEDTTNCIKASCQDYSLGSCSSNVTDLEIGGSANQAMALYHGAKDYCSGMDSAVNSDIAGPGVVISYILQAALAIAVSVLINIFTEWMRPVLSWLYSLKERMTSGPPRRQILTGRHQQSLHWQRADEHQKRIARSRPAAALLSVLAEFQEVQVFFVASIQLTTLAIFASSNHAAMLSSSSSFAEAVLNVEIVQMLSVTGTLPLLFTQIGLMRLGVRWWYLTVMVLLTFSLAIIISQQSLMPDYDTLWNYFKENAPIEACGDNPSPMTYCLDTLTGIDGALGSVDSGLFVGFFVFPALVADNLWHSLNRHGKLDKRLDNWEVRNSSVLFLRRRAWPILKKAGWFCLEFALLIYVGMYLKALIDILKFVGTAKSSWTFGQLIAVMVWAPLAGKYLYYNLFGVTEGVEKRLSSRYKVVEMSEDEQHSRDGAGLPTMRHESIELARRSESFHTMTGKPTLHTLSREDTLVATLTPGTPRTPYSDSPYERKNNPFDGLWEK</sequence>
<protein>
    <submittedName>
        <fullName evidence="3">Uncharacterized protein</fullName>
    </submittedName>
</protein>
<dbReference type="InParanoid" id="A0A2T2ZUH4"/>
<keyword evidence="2" id="KW-0812">Transmembrane</keyword>
<feature type="transmembrane region" description="Helical" evidence="2">
    <location>
        <begin position="462"/>
        <end position="481"/>
    </location>
</feature>
<evidence type="ECO:0000256" key="1">
    <source>
        <dbReference type="SAM" id="MobiDB-lite"/>
    </source>
</evidence>
<dbReference type="Proteomes" id="UP000241462">
    <property type="component" value="Unassembled WGS sequence"/>
</dbReference>
<feature type="transmembrane region" description="Helical" evidence="2">
    <location>
        <begin position="515"/>
        <end position="536"/>
    </location>
</feature>
<evidence type="ECO:0000313" key="4">
    <source>
        <dbReference type="Proteomes" id="UP000241462"/>
    </source>
</evidence>
<feature type="transmembrane region" description="Helical" evidence="2">
    <location>
        <begin position="392"/>
        <end position="414"/>
    </location>
</feature>
<proteinExistence type="predicted"/>
<dbReference type="EMBL" id="KZ678674">
    <property type="protein sequence ID" value="PSR77102.1"/>
    <property type="molecule type" value="Genomic_DNA"/>
</dbReference>
<evidence type="ECO:0000256" key="2">
    <source>
        <dbReference type="SAM" id="Phobius"/>
    </source>
</evidence>
<dbReference type="OrthoDB" id="4582561at2759"/>